<name>A0A0C2SQH4_AMAMK</name>
<keyword evidence="1" id="KW-0812">Transmembrane</keyword>
<organism evidence="2 3">
    <name type="scientific">Amanita muscaria (strain Koide BX008)</name>
    <dbReference type="NCBI Taxonomy" id="946122"/>
    <lineage>
        <taxon>Eukaryota</taxon>
        <taxon>Fungi</taxon>
        <taxon>Dikarya</taxon>
        <taxon>Basidiomycota</taxon>
        <taxon>Agaricomycotina</taxon>
        <taxon>Agaricomycetes</taxon>
        <taxon>Agaricomycetidae</taxon>
        <taxon>Agaricales</taxon>
        <taxon>Pluteineae</taxon>
        <taxon>Amanitaceae</taxon>
        <taxon>Amanita</taxon>
    </lineage>
</organism>
<accession>A0A0C2SQH4</accession>
<reference evidence="2 3" key="1">
    <citation type="submission" date="2014-04" db="EMBL/GenBank/DDBJ databases">
        <title>Evolutionary Origins and Diversification of the Mycorrhizal Mutualists.</title>
        <authorList>
            <consortium name="DOE Joint Genome Institute"/>
            <consortium name="Mycorrhizal Genomics Consortium"/>
            <person name="Kohler A."/>
            <person name="Kuo A."/>
            <person name="Nagy L.G."/>
            <person name="Floudas D."/>
            <person name="Copeland A."/>
            <person name="Barry K.W."/>
            <person name="Cichocki N."/>
            <person name="Veneault-Fourrey C."/>
            <person name="LaButti K."/>
            <person name="Lindquist E.A."/>
            <person name="Lipzen A."/>
            <person name="Lundell T."/>
            <person name="Morin E."/>
            <person name="Murat C."/>
            <person name="Riley R."/>
            <person name="Ohm R."/>
            <person name="Sun H."/>
            <person name="Tunlid A."/>
            <person name="Henrissat B."/>
            <person name="Grigoriev I.V."/>
            <person name="Hibbett D.S."/>
            <person name="Martin F."/>
        </authorList>
    </citation>
    <scope>NUCLEOTIDE SEQUENCE [LARGE SCALE GENOMIC DNA]</scope>
    <source>
        <strain evidence="2 3">Koide BX008</strain>
    </source>
</reference>
<evidence type="ECO:0000256" key="1">
    <source>
        <dbReference type="SAM" id="Phobius"/>
    </source>
</evidence>
<feature type="transmembrane region" description="Helical" evidence="1">
    <location>
        <begin position="121"/>
        <end position="140"/>
    </location>
</feature>
<dbReference type="EMBL" id="KN818242">
    <property type="protein sequence ID" value="KIL65495.1"/>
    <property type="molecule type" value="Genomic_DNA"/>
</dbReference>
<keyword evidence="1" id="KW-1133">Transmembrane helix</keyword>
<dbReference type="Proteomes" id="UP000054549">
    <property type="component" value="Unassembled WGS sequence"/>
</dbReference>
<feature type="non-terminal residue" evidence="2">
    <location>
        <position position="143"/>
    </location>
</feature>
<gene>
    <name evidence="2" type="ORF">M378DRAFT_45326</name>
</gene>
<dbReference type="InParanoid" id="A0A0C2SQH4"/>
<sequence length="143" mass="16796">QYWAARALQAETVLRIREVHYRDMRSEVEVQSEKREKELAALSTQHHERHASLERLIYILITIVAALLIVVIYQTNLYSWHHHRDPKRGRWSTPAHFTIPILSPFTSVVEHETSVISSKTIALLICVAGCVVYMTFRYWISRR</sequence>
<dbReference type="OrthoDB" id="3265172at2759"/>
<proteinExistence type="predicted"/>
<dbReference type="STRING" id="946122.A0A0C2SQH4"/>
<dbReference type="HOGENOM" id="CLU_099959_0_0_1"/>
<keyword evidence="1" id="KW-0472">Membrane</keyword>
<feature type="non-terminal residue" evidence="2">
    <location>
        <position position="1"/>
    </location>
</feature>
<keyword evidence="3" id="KW-1185">Reference proteome</keyword>
<evidence type="ECO:0000313" key="3">
    <source>
        <dbReference type="Proteomes" id="UP000054549"/>
    </source>
</evidence>
<evidence type="ECO:0000313" key="2">
    <source>
        <dbReference type="EMBL" id="KIL65495.1"/>
    </source>
</evidence>
<dbReference type="AlphaFoldDB" id="A0A0C2SQH4"/>
<feature type="transmembrane region" description="Helical" evidence="1">
    <location>
        <begin position="56"/>
        <end position="75"/>
    </location>
</feature>
<protein>
    <submittedName>
        <fullName evidence="2">Uncharacterized protein</fullName>
    </submittedName>
</protein>